<dbReference type="Proteomes" id="UP000605086">
    <property type="component" value="Unassembled WGS sequence"/>
</dbReference>
<sequence>MTQTVPVFDEVEVETIVQPAVQRLHRRLHTGFGARQVRDAVERTGQDYACIIHDPESGGYGLRYQELRRCWYARSSNCMKASRFWKVCAIRDVDRWQPLALRLSGGCAIASRLSRNDG</sequence>
<gene>
    <name evidence="1" type="ORF">GBZ48_21965</name>
</gene>
<name>A0ABX2KE97_9PROT</name>
<keyword evidence="2" id="KW-1185">Reference proteome</keyword>
<dbReference type="EMBL" id="WHOS01000032">
    <property type="protein sequence ID" value="NUB01922.1"/>
    <property type="molecule type" value="Genomic_DNA"/>
</dbReference>
<evidence type="ECO:0000313" key="2">
    <source>
        <dbReference type="Proteomes" id="UP000605086"/>
    </source>
</evidence>
<reference evidence="1 2" key="1">
    <citation type="submission" date="2019-10" db="EMBL/GenBank/DDBJ databases">
        <title>Genome sequence of Azospirillum melinis.</title>
        <authorList>
            <person name="Ambrosini A."/>
            <person name="Sant'Anna F.H."/>
            <person name="Cassan F.D."/>
            <person name="Souza E.M."/>
            <person name="Passaglia L.M.P."/>
        </authorList>
    </citation>
    <scope>NUCLEOTIDE SEQUENCE [LARGE SCALE GENOMIC DNA]</scope>
    <source>
        <strain evidence="1 2">TMCY0552</strain>
    </source>
</reference>
<comment type="caution">
    <text evidence="1">The sequence shown here is derived from an EMBL/GenBank/DDBJ whole genome shotgun (WGS) entry which is preliminary data.</text>
</comment>
<proteinExistence type="predicted"/>
<protein>
    <submittedName>
        <fullName evidence="1">Uncharacterized protein</fullName>
    </submittedName>
</protein>
<organism evidence="1 2">
    <name type="scientific">Azospirillum melinis</name>
    <dbReference type="NCBI Taxonomy" id="328839"/>
    <lineage>
        <taxon>Bacteria</taxon>
        <taxon>Pseudomonadati</taxon>
        <taxon>Pseudomonadota</taxon>
        <taxon>Alphaproteobacteria</taxon>
        <taxon>Rhodospirillales</taxon>
        <taxon>Azospirillaceae</taxon>
        <taxon>Azospirillum</taxon>
    </lineage>
</organism>
<accession>A0ABX2KE97</accession>
<evidence type="ECO:0000313" key="1">
    <source>
        <dbReference type="EMBL" id="NUB01922.1"/>
    </source>
</evidence>